<dbReference type="KEGG" id="acan:ACA1_143700"/>
<dbReference type="Pfam" id="PF07065">
    <property type="entry name" value="D123"/>
    <property type="match status" value="1"/>
</dbReference>
<keyword evidence="5" id="KW-1185">Reference proteome</keyword>
<organism evidence="4 5">
    <name type="scientific">Acanthamoeba castellanii (strain ATCC 30010 / Neff)</name>
    <dbReference type="NCBI Taxonomy" id="1257118"/>
    <lineage>
        <taxon>Eukaryota</taxon>
        <taxon>Amoebozoa</taxon>
        <taxon>Discosea</taxon>
        <taxon>Longamoebia</taxon>
        <taxon>Centramoebida</taxon>
        <taxon>Acanthamoebidae</taxon>
        <taxon>Acanthamoeba</taxon>
    </lineage>
</organism>
<dbReference type="Gene3D" id="3.40.50.300">
    <property type="entry name" value="P-loop containing nucleotide triphosphate hydrolases"/>
    <property type="match status" value="1"/>
</dbReference>
<evidence type="ECO:0000256" key="1">
    <source>
        <dbReference type="ARBA" id="ARBA00022741"/>
    </source>
</evidence>
<dbReference type="OrthoDB" id="10258212at2759"/>
<dbReference type="STRING" id="1257118.L8HFR1"/>
<dbReference type="AlphaFoldDB" id="L8HFR1"/>
<feature type="region of interest" description="Disordered" evidence="3">
    <location>
        <begin position="165"/>
        <end position="219"/>
    </location>
</feature>
<dbReference type="Proteomes" id="UP000011083">
    <property type="component" value="Unassembled WGS sequence"/>
</dbReference>
<dbReference type="SMART" id="SM00175">
    <property type="entry name" value="RAB"/>
    <property type="match status" value="1"/>
</dbReference>
<sequence>MERAGDASVSLVVIGDSLAGKTSVVQRYIHGRPPAESYAPTVMDQFAYAVNVGDRTIQVHLWDTQMWQNVDADCYLLCFDLSDMSALARIQDKARAKDTPFVVVGCRSDLRERGVDCIDTETAALVAEGLDAWGYIEVTKTGDKVKDLFDNVVLCALEGQAESRAAATTTTAPTVQATPPGQRTTAEETIKGKEKANDNDEAENEVQPDEGKFTRPGLSTDEKEKWENFHYWNVFGMENWYPLLKDFTFPTTLLPLSQEEALAFVDYQERALKSLDQADLPPVTSPVLKHLPKDGATGNGRIQQHLDAAIENVTERNITSNQYGLCALYTALHRAMRVESAEEALKLLLISFRTLEDVKKRLEYRERTWSLCVAVRQWVDFAPAMQFRGFVYQGRLNALSQYFYDCYFPVLQRHKDKIEASLVSFWQSFREKVPYKSYVVDLAILPCDLDQADPLPVRIIEFNPFDYYTDAAMFNWLADKQTFREGPFEFRINEARPPQSSPSPSILKMSYVLECGTH</sequence>
<dbReference type="Pfam" id="PF00071">
    <property type="entry name" value="Ras"/>
    <property type="match status" value="1"/>
</dbReference>
<evidence type="ECO:0000256" key="3">
    <source>
        <dbReference type="SAM" id="MobiDB-lite"/>
    </source>
</evidence>
<dbReference type="InterPro" id="IPR009772">
    <property type="entry name" value="CDC123"/>
</dbReference>
<dbReference type="VEuPathDB" id="AmoebaDB:ACA1_143700"/>
<dbReference type="GO" id="GO:0003924">
    <property type="term" value="F:GTPase activity"/>
    <property type="evidence" value="ECO:0007669"/>
    <property type="project" value="InterPro"/>
</dbReference>
<reference evidence="4 5" key="1">
    <citation type="journal article" date="2013" name="Genome Biol.">
        <title>Genome of Acanthamoeba castellanii highlights extensive lateral gene transfer and early evolution of tyrosine kinase signaling.</title>
        <authorList>
            <person name="Clarke M."/>
            <person name="Lohan A.J."/>
            <person name="Liu B."/>
            <person name="Lagkouvardos I."/>
            <person name="Roy S."/>
            <person name="Zafar N."/>
            <person name="Bertelli C."/>
            <person name="Schilde C."/>
            <person name="Kianianmomeni A."/>
            <person name="Burglin T.R."/>
            <person name="Frech C."/>
            <person name="Turcotte B."/>
            <person name="Kopec K.O."/>
            <person name="Synnott J.M."/>
            <person name="Choo C."/>
            <person name="Paponov I."/>
            <person name="Finkler A."/>
            <person name="Soon Heng Tan C."/>
            <person name="Hutchins A.P."/>
            <person name="Weinmeier T."/>
            <person name="Rattei T."/>
            <person name="Chu J.S."/>
            <person name="Gimenez G."/>
            <person name="Irimia M."/>
            <person name="Rigden D.J."/>
            <person name="Fitzpatrick D.A."/>
            <person name="Lorenzo-Morales J."/>
            <person name="Bateman A."/>
            <person name="Chiu C.H."/>
            <person name="Tang P."/>
            <person name="Hegemann P."/>
            <person name="Fromm H."/>
            <person name="Raoult D."/>
            <person name="Greub G."/>
            <person name="Miranda-Saavedra D."/>
            <person name="Chen N."/>
            <person name="Nash P."/>
            <person name="Ginger M.L."/>
            <person name="Horn M."/>
            <person name="Schaap P."/>
            <person name="Caler L."/>
            <person name="Loftus B."/>
        </authorList>
    </citation>
    <scope>NUCLEOTIDE SEQUENCE [LARGE SCALE GENOMIC DNA]</scope>
    <source>
        <strain evidence="4 5">Neff</strain>
    </source>
</reference>
<name>L8HFR1_ACACF</name>
<protein>
    <submittedName>
        <fullName evidence="4">Ras subfamily protein</fullName>
    </submittedName>
</protein>
<dbReference type="SUPFAM" id="SSF52540">
    <property type="entry name" value="P-loop containing nucleoside triphosphate hydrolases"/>
    <property type="match status" value="1"/>
</dbReference>
<accession>L8HFR1</accession>
<dbReference type="InterPro" id="IPR003578">
    <property type="entry name" value="Small_GTPase_Rho"/>
</dbReference>
<dbReference type="GO" id="GO:0005525">
    <property type="term" value="F:GTP binding"/>
    <property type="evidence" value="ECO:0007669"/>
    <property type="project" value="UniProtKB-KW"/>
</dbReference>
<keyword evidence="1" id="KW-0547">Nucleotide-binding</keyword>
<dbReference type="SMART" id="SM00174">
    <property type="entry name" value="RHO"/>
    <property type="match status" value="1"/>
</dbReference>
<dbReference type="EMBL" id="KB007840">
    <property type="protein sequence ID" value="ELR23990.1"/>
    <property type="molecule type" value="Genomic_DNA"/>
</dbReference>
<dbReference type="PRINTS" id="PR00449">
    <property type="entry name" value="RASTRNSFRMNG"/>
</dbReference>
<evidence type="ECO:0000313" key="4">
    <source>
        <dbReference type="EMBL" id="ELR23990.1"/>
    </source>
</evidence>
<evidence type="ECO:0000256" key="2">
    <source>
        <dbReference type="ARBA" id="ARBA00023134"/>
    </source>
</evidence>
<dbReference type="InterPro" id="IPR027417">
    <property type="entry name" value="P-loop_NTPase"/>
</dbReference>
<dbReference type="SMART" id="SM00173">
    <property type="entry name" value="RAS"/>
    <property type="match status" value="1"/>
</dbReference>
<dbReference type="PANTHER" id="PTHR24072">
    <property type="entry name" value="RHO FAMILY GTPASE"/>
    <property type="match status" value="1"/>
</dbReference>
<keyword evidence="2" id="KW-0342">GTP-binding</keyword>
<dbReference type="RefSeq" id="XP_004353518.1">
    <property type="nucleotide sequence ID" value="XM_004353466.1"/>
</dbReference>
<gene>
    <name evidence="4" type="ORF">ACA1_143700</name>
</gene>
<feature type="compositionally biased region" description="Low complexity" evidence="3">
    <location>
        <begin position="165"/>
        <end position="180"/>
    </location>
</feature>
<feature type="compositionally biased region" description="Acidic residues" evidence="3">
    <location>
        <begin position="199"/>
        <end position="208"/>
    </location>
</feature>
<evidence type="ECO:0000313" key="5">
    <source>
        <dbReference type="Proteomes" id="UP000011083"/>
    </source>
</evidence>
<dbReference type="InterPro" id="IPR001806">
    <property type="entry name" value="Small_GTPase"/>
</dbReference>
<dbReference type="GeneID" id="14924989"/>
<proteinExistence type="predicted"/>
<feature type="compositionally biased region" description="Basic and acidic residues" evidence="3">
    <location>
        <begin position="185"/>
        <end position="198"/>
    </location>
</feature>
<dbReference type="GO" id="GO:0007264">
    <property type="term" value="P:small GTPase-mediated signal transduction"/>
    <property type="evidence" value="ECO:0007669"/>
    <property type="project" value="InterPro"/>
</dbReference>